<dbReference type="InterPro" id="IPR013249">
    <property type="entry name" value="RNA_pol_sigma70_r4_t2"/>
</dbReference>
<accession>A0A096ADL9</accession>
<protein>
    <submittedName>
        <fullName evidence="8">RNA polymerase subunit sigma-70</fullName>
    </submittedName>
</protein>
<dbReference type="NCBIfam" id="TIGR02937">
    <property type="entry name" value="sigma70-ECF"/>
    <property type="match status" value="1"/>
</dbReference>
<evidence type="ECO:0000313" key="9">
    <source>
        <dbReference type="Proteomes" id="UP000029525"/>
    </source>
</evidence>
<dbReference type="Proteomes" id="UP000029525">
    <property type="component" value="Unassembled WGS sequence"/>
</dbReference>
<organism evidence="8 9">
    <name type="scientific">Prevotella bivia DNF00320</name>
    <dbReference type="NCBI Taxonomy" id="1401068"/>
    <lineage>
        <taxon>Bacteria</taxon>
        <taxon>Pseudomonadati</taxon>
        <taxon>Bacteroidota</taxon>
        <taxon>Bacteroidia</taxon>
        <taxon>Bacteroidales</taxon>
        <taxon>Prevotellaceae</taxon>
        <taxon>Prevotella</taxon>
    </lineage>
</organism>
<evidence type="ECO:0000256" key="5">
    <source>
        <dbReference type="ARBA" id="ARBA00023163"/>
    </source>
</evidence>
<dbReference type="RefSeq" id="WP_036861354.1">
    <property type="nucleotide sequence ID" value="NZ_JRNQ01000032.1"/>
</dbReference>
<evidence type="ECO:0000256" key="1">
    <source>
        <dbReference type="ARBA" id="ARBA00010641"/>
    </source>
</evidence>
<sequence>MDEKELVEQILQGDTKLYAEIVKRYSGQVFSKMLCMTKNTEEAQELTQQTFVRAYTRLECWRGGALGGWISAIAMHLSLDAIAKAKRLRSTPIDNIGSKEQDDPYNEERERKLLQMEAAMATLSENDQAIIKLHYYEGKKANDIAGKLGMTQSNVLVKLHRIREQLKKKMEDERA</sequence>
<dbReference type="GO" id="GO:0016987">
    <property type="term" value="F:sigma factor activity"/>
    <property type="evidence" value="ECO:0007669"/>
    <property type="project" value="UniProtKB-KW"/>
</dbReference>
<dbReference type="InterPro" id="IPR013325">
    <property type="entry name" value="RNA_pol_sigma_r2"/>
</dbReference>
<dbReference type="SUPFAM" id="SSF88946">
    <property type="entry name" value="Sigma2 domain of RNA polymerase sigma factors"/>
    <property type="match status" value="1"/>
</dbReference>
<dbReference type="Pfam" id="PF04542">
    <property type="entry name" value="Sigma70_r2"/>
    <property type="match status" value="1"/>
</dbReference>
<dbReference type="PANTHER" id="PTHR43133">
    <property type="entry name" value="RNA POLYMERASE ECF-TYPE SIGMA FACTO"/>
    <property type="match status" value="1"/>
</dbReference>
<evidence type="ECO:0000259" key="7">
    <source>
        <dbReference type="Pfam" id="PF08281"/>
    </source>
</evidence>
<dbReference type="Gene3D" id="1.10.1740.10">
    <property type="match status" value="1"/>
</dbReference>
<proteinExistence type="inferred from homology"/>
<dbReference type="EMBL" id="JRNQ01000032">
    <property type="protein sequence ID" value="KGF44651.1"/>
    <property type="molecule type" value="Genomic_DNA"/>
</dbReference>
<evidence type="ECO:0000256" key="4">
    <source>
        <dbReference type="ARBA" id="ARBA00023125"/>
    </source>
</evidence>
<feature type="domain" description="RNA polymerase sigma-70 region 2" evidence="6">
    <location>
        <begin position="21"/>
        <end position="87"/>
    </location>
</feature>
<name>A0A096ADL9_9BACT</name>
<dbReference type="InterPro" id="IPR014284">
    <property type="entry name" value="RNA_pol_sigma-70_dom"/>
</dbReference>
<gene>
    <name evidence="8" type="ORF">HMPREF0647_05835</name>
</gene>
<comment type="caution">
    <text evidence="8">The sequence shown here is derived from an EMBL/GenBank/DDBJ whole genome shotgun (WGS) entry which is preliminary data.</text>
</comment>
<keyword evidence="2" id="KW-0805">Transcription regulation</keyword>
<dbReference type="OrthoDB" id="1027298at2"/>
<evidence type="ECO:0000313" key="8">
    <source>
        <dbReference type="EMBL" id="KGF44651.1"/>
    </source>
</evidence>
<reference evidence="8 9" key="1">
    <citation type="submission" date="2014-07" db="EMBL/GenBank/DDBJ databases">
        <authorList>
            <person name="McCorrison J."/>
            <person name="Sanka R."/>
            <person name="Torralba M."/>
            <person name="Gillis M."/>
            <person name="Haft D.H."/>
            <person name="Methe B."/>
            <person name="Sutton G."/>
            <person name="Nelson K.E."/>
        </authorList>
    </citation>
    <scope>NUCLEOTIDE SEQUENCE [LARGE SCALE GENOMIC DNA]</scope>
    <source>
        <strain evidence="8 9">DNF00320</strain>
    </source>
</reference>
<dbReference type="PANTHER" id="PTHR43133:SF8">
    <property type="entry name" value="RNA POLYMERASE SIGMA FACTOR HI_1459-RELATED"/>
    <property type="match status" value="1"/>
</dbReference>
<dbReference type="Pfam" id="PF08281">
    <property type="entry name" value="Sigma70_r4_2"/>
    <property type="match status" value="1"/>
</dbReference>
<feature type="domain" description="RNA polymerase sigma factor 70 region 4 type 2" evidence="7">
    <location>
        <begin position="114"/>
        <end position="166"/>
    </location>
</feature>
<evidence type="ECO:0000256" key="2">
    <source>
        <dbReference type="ARBA" id="ARBA00023015"/>
    </source>
</evidence>
<dbReference type="SUPFAM" id="SSF88659">
    <property type="entry name" value="Sigma3 and sigma4 domains of RNA polymerase sigma factors"/>
    <property type="match status" value="1"/>
</dbReference>
<keyword evidence="3" id="KW-0731">Sigma factor</keyword>
<dbReference type="GO" id="GO:0006352">
    <property type="term" value="P:DNA-templated transcription initiation"/>
    <property type="evidence" value="ECO:0007669"/>
    <property type="project" value="InterPro"/>
</dbReference>
<keyword evidence="5" id="KW-0804">Transcription</keyword>
<dbReference type="Gene3D" id="1.10.10.10">
    <property type="entry name" value="Winged helix-like DNA-binding domain superfamily/Winged helix DNA-binding domain"/>
    <property type="match status" value="1"/>
</dbReference>
<dbReference type="CDD" id="cd06171">
    <property type="entry name" value="Sigma70_r4"/>
    <property type="match status" value="1"/>
</dbReference>
<dbReference type="GO" id="GO:0003677">
    <property type="term" value="F:DNA binding"/>
    <property type="evidence" value="ECO:0007669"/>
    <property type="project" value="UniProtKB-KW"/>
</dbReference>
<evidence type="ECO:0000259" key="6">
    <source>
        <dbReference type="Pfam" id="PF04542"/>
    </source>
</evidence>
<dbReference type="InterPro" id="IPR007627">
    <property type="entry name" value="RNA_pol_sigma70_r2"/>
</dbReference>
<evidence type="ECO:0000256" key="3">
    <source>
        <dbReference type="ARBA" id="ARBA00023082"/>
    </source>
</evidence>
<dbReference type="InterPro" id="IPR036388">
    <property type="entry name" value="WH-like_DNA-bd_sf"/>
</dbReference>
<keyword evidence="4" id="KW-0238">DNA-binding</keyword>
<comment type="similarity">
    <text evidence="1">Belongs to the sigma-70 factor family. ECF subfamily.</text>
</comment>
<dbReference type="InterPro" id="IPR013324">
    <property type="entry name" value="RNA_pol_sigma_r3/r4-like"/>
</dbReference>
<dbReference type="InterPro" id="IPR039425">
    <property type="entry name" value="RNA_pol_sigma-70-like"/>
</dbReference>
<dbReference type="AlphaFoldDB" id="A0A096ADL9"/>